<organism evidence="1 2">
    <name type="scientific">Phormidium nigroviride PCC 7112</name>
    <dbReference type="NCBI Taxonomy" id="179408"/>
    <lineage>
        <taxon>Bacteria</taxon>
        <taxon>Bacillati</taxon>
        <taxon>Cyanobacteriota</taxon>
        <taxon>Cyanophyceae</taxon>
        <taxon>Oscillatoriophycideae</taxon>
        <taxon>Oscillatoriales</taxon>
        <taxon>Oscillatoriaceae</taxon>
        <taxon>Phormidium</taxon>
    </lineage>
</organism>
<reference evidence="1 2" key="1">
    <citation type="submission" date="2012-05" db="EMBL/GenBank/DDBJ databases">
        <title>Finished chromosome of genome of Oscillatoria sp. PCC 7112.</title>
        <authorList>
            <consortium name="US DOE Joint Genome Institute"/>
            <person name="Gugger M."/>
            <person name="Coursin T."/>
            <person name="Rippka R."/>
            <person name="Tandeau De Marsac N."/>
            <person name="Huntemann M."/>
            <person name="Wei C.-L."/>
            <person name="Han J."/>
            <person name="Detter J.C."/>
            <person name="Han C."/>
            <person name="Tapia R."/>
            <person name="Davenport K."/>
            <person name="Daligault H."/>
            <person name="Erkkila T."/>
            <person name="Gu W."/>
            <person name="Munk A.C.C."/>
            <person name="Teshima H."/>
            <person name="Xu Y."/>
            <person name="Chain P."/>
            <person name="Chen A."/>
            <person name="Krypides N."/>
            <person name="Mavromatis K."/>
            <person name="Markowitz V."/>
            <person name="Szeto E."/>
            <person name="Ivanova N."/>
            <person name="Mikhailova N."/>
            <person name="Ovchinnikova G."/>
            <person name="Pagani I."/>
            <person name="Pati A."/>
            <person name="Goodwin L."/>
            <person name="Peters L."/>
            <person name="Pitluck S."/>
            <person name="Woyke T."/>
            <person name="Kerfeld C."/>
        </authorList>
    </citation>
    <scope>NUCLEOTIDE SEQUENCE [LARGE SCALE GENOMIC DNA]</scope>
    <source>
        <strain evidence="1 2">PCC 7112</strain>
    </source>
</reference>
<accession>K9VBK1</accession>
<gene>
    <name evidence="1" type="ORF">Osc7112_0167</name>
</gene>
<proteinExistence type="predicted"/>
<sequence length="66" mass="7691">MMLFARKNTKKIMIFKIYNFLELPDSSTLESVKPEQPNSPQAYSLRELVWIWLMSAILPEISTGIM</sequence>
<evidence type="ECO:0000313" key="2">
    <source>
        <dbReference type="Proteomes" id="UP000010478"/>
    </source>
</evidence>
<name>K9VBK1_9CYAN</name>
<dbReference type="Proteomes" id="UP000010478">
    <property type="component" value="Chromosome"/>
</dbReference>
<keyword evidence="2" id="KW-1185">Reference proteome</keyword>
<dbReference type="HOGENOM" id="CLU_2826988_0_0_3"/>
<protein>
    <submittedName>
        <fullName evidence="1">Uncharacterized protein</fullName>
    </submittedName>
</protein>
<dbReference type="KEGG" id="oni:Osc7112_0167"/>
<dbReference type="EMBL" id="CP003614">
    <property type="protein sequence ID" value="AFZ04802.1"/>
    <property type="molecule type" value="Genomic_DNA"/>
</dbReference>
<evidence type="ECO:0000313" key="1">
    <source>
        <dbReference type="EMBL" id="AFZ04802.1"/>
    </source>
</evidence>
<dbReference type="AlphaFoldDB" id="K9VBK1"/>